<dbReference type="AlphaFoldDB" id="A0A7W6LED2"/>
<reference evidence="1 2" key="1">
    <citation type="submission" date="2020-08" db="EMBL/GenBank/DDBJ databases">
        <title>Genomic Encyclopedia of Type Strains, Phase IV (KMG-IV): sequencing the most valuable type-strain genomes for metagenomic binning, comparative biology and taxonomic classification.</title>
        <authorList>
            <person name="Goeker M."/>
        </authorList>
    </citation>
    <scope>NUCLEOTIDE SEQUENCE [LARGE SCALE GENOMIC DNA]</scope>
    <source>
        <strain evidence="1 2">DSM 29514</strain>
    </source>
</reference>
<evidence type="ECO:0008006" key="3">
    <source>
        <dbReference type="Google" id="ProtNLM"/>
    </source>
</evidence>
<organism evidence="1 2">
    <name type="scientific">Rhizobium rhizoryzae</name>
    <dbReference type="NCBI Taxonomy" id="451876"/>
    <lineage>
        <taxon>Bacteria</taxon>
        <taxon>Pseudomonadati</taxon>
        <taxon>Pseudomonadota</taxon>
        <taxon>Alphaproteobacteria</taxon>
        <taxon>Hyphomicrobiales</taxon>
        <taxon>Rhizobiaceae</taxon>
        <taxon>Rhizobium/Agrobacterium group</taxon>
        <taxon>Rhizobium</taxon>
    </lineage>
</organism>
<dbReference type="EMBL" id="JACIEC010000001">
    <property type="protein sequence ID" value="MBB4142773.1"/>
    <property type="molecule type" value="Genomic_DNA"/>
</dbReference>
<dbReference type="InterPro" id="IPR035220">
    <property type="entry name" value="DUF5330"/>
</dbReference>
<proteinExistence type="predicted"/>
<evidence type="ECO:0000313" key="1">
    <source>
        <dbReference type="EMBL" id="MBB4142773.1"/>
    </source>
</evidence>
<name>A0A7W6LED2_9HYPH</name>
<comment type="caution">
    <text evidence="1">The sequence shown here is derived from an EMBL/GenBank/DDBJ whole genome shotgun (WGS) entry which is preliminary data.</text>
</comment>
<sequence length="157" mass="16449">MWFLFKTSVVFGMGLVVLSYFSTHTPEAGEAGANQLQLTEAISAASGAYSYISSLCTEKPEVCEKGGEAFVALTARAKEGARVAFEFLDKQLAEEKAGQPKLAANAVGNTLGNAAGNPPGNTVTNTVARPDLQPMPPKPDAVVTGTVVPLPLKRPDR</sequence>
<gene>
    <name evidence="1" type="ORF">GGQ72_001272</name>
</gene>
<evidence type="ECO:0000313" key="2">
    <source>
        <dbReference type="Proteomes" id="UP000519897"/>
    </source>
</evidence>
<dbReference type="Pfam" id="PF17264">
    <property type="entry name" value="DUF5330"/>
    <property type="match status" value="1"/>
</dbReference>
<accession>A0A7W6LED2</accession>
<dbReference type="Proteomes" id="UP000519897">
    <property type="component" value="Unassembled WGS sequence"/>
</dbReference>
<keyword evidence="2" id="KW-1185">Reference proteome</keyword>
<protein>
    <recommendedName>
        <fullName evidence="3">DUF5330 domain-containing protein</fullName>
    </recommendedName>
</protein>
<dbReference type="RefSeq" id="WP_165136732.1">
    <property type="nucleotide sequence ID" value="NZ_CP049250.1"/>
</dbReference>